<name>A0A0V1MCH2_9BILA</name>
<organism evidence="1 2">
    <name type="scientific">Trichinella papuae</name>
    <dbReference type="NCBI Taxonomy" id="268474"/>
    <lineage>
        <taxon>Eukaryota</taxon>
        <taxon>Metazoa</taxon>
        <taxon>Ecdysozoa</taxon>
        <taxon>Nematoda</taxon>
        <taxon>Enoplea</taxon>
        <taxon>Dorylaimia</taxon>
        <taxon>Trichinellida</taxon>
        <taxon>Trichinellidae</taxon>
        <taxon>Trichinella</taxon>
    </lineage>
</organism>
<gene>
    <name evidence="1" type="ORF">T10_10485</name>
</gene>
<dbReference type="Proteomes" id="UP000054843">
    <property type="component" value="Unassembled WGS sequence"/>
</dbReference>
<reference evidence="1 2" key="1">
    <citation type="submission" date="2015-01" db="EMBL/GenBank/DDBJ databases">
        <title>Evolution of Trichinella species and genotypes.</title>
        <authorList>
            <person name="Korhonen P.K."/>
            <person name="Edoardo P."/>
            <person name="Giuseppe L.R."/>
            <person name="Gasser R.B."/>
        </authorList>
    </citation>
    <scope>NUCLEOTIDE SEQUENCE [LARGE SCALE GENOMIC DNA]</scope>
    <source>
        <strain evidence="1">ISS1980</strain>
    </source>
</reference>
<dbReference type="EMBL" id="JYDO01000144">
    <property type="protein sequence ID" value="KRZ69138.1"/>
    <property type="molecule type" value="Genomic_DNA"/>
</dbReference>
<accession>A0A0V1MCH2</accession>
<protein>
    <submittedName>
        <fullName evidence="1">Uncharacterized protein</fullName>
    </submittedName>
</protein>
<dbReference type="AlphaFoldDB" id="A0A0V1MCH2"/>
<evidence type="ECO:0000313" key="1">
    <source>
        <dbReference type="EMBL" id="KRZ69138.1"/>
    </source>
</evidence>
<sequence length="242" mass="27857">MLSPPAELRLNPLYGVRLAQKFPVLREAKICSPFYLATKADVETATGQWILKTKVDVLISMDEYYQFFKNQVKKLEQRTNPPSSRLSAKCSVDWKSCEILGQPFVHSTWVTLKAWSCLFTHEHPPSKTMLSDFGERALRKYPSHWEERGSNRSRPFIKGMKAVRNAEWGLMGLRSSISYLLTTPYFSNRTCKRITMRVVSCRKEESEKTETYRLSQVVLTEFGGLRHIESINKKATGILPSK</sequence>
<keyword evidence="2" id="KW-1185">Reference proteome</keyword>
<comment type="caution">
    <text evidence="1">The sequence shown here is derived from an EMBL/GenBank/DDBJ whole genome shotgun (WGS) entry which is preliminary data.</text>
</comment>
<proteinExistence type="predicted"/>
<evidence type="ECO:0000313" key="2">
    <source>
        <dbReference type="Proteomes" id="UP000054843"/>
    </source>
</evidence>